<reference evidence="2" key="1">
    <citation type="submission" date="2017-02" db="EMBL/GenBank/DDBJ databases">
        <authorList>
            <person name="Varghese N."/>
            <person name="Submissions S."/>
        </authorList>
    </citation>
    <scope>NUCLEOTIDE SEQUENCE [LARGE SCALE GENOMIC DNA]</scope>
    <source>
        <strain evidence="2">UM2</strain>
    </source>
</reference>
<gene>
    <name evidence="1" type="ORF">SAMN06295920_109197</name>
</gene>
<dbReference type="RefSeq" id="WP_079649778.1">
    <property type="nucleotide sequence ID" value="NZ_FUYM01000009.1"/>
</dbReference>
<dbReference type="AlphaFoldDB" id="A0A1T5FH87"/>
<proteinExistence type="predicted"/>
<evidence type="ECO:0000313" key="1">
    <source>
        <dbReference type="EMBL" id="SKB95472.1"/>
    </source>
</evidence>
<protein>
    <recommendedName>
        <fullName evidence="3">Nuclear transport factor 2 family protein</fullName>
    </recommendedName>
</protein>
<keyword evidence="2" id="KW-1185">Reference proteome</keyword>
<name>A0A1T5FH87_9SPHN</name>
<dbReference type="EMBL" id="FUYM01000009">
    <property type="protein sequence ID" value="SKB95472.1"/>
    <property type="molecule type" value="Genomic_DNA"/>
</dbReference>
<dbReference type="Gene3D" id="3.10.450.50">
    <property type="match status" value="1"/>
</dbReference>
<dbReference type="Proteomes" id="UP000189818">
    <property type="component" value="Unassembled WGS sequence"/>
</dbReference>
<evidence type="ECO:0000313" key="2">
    <source>
        <dbReference type="Proteomes" id="UP000189818"/>
    </source>
</evidence>
<dbReference type="OrthoDB" id="8754772at2"/>
<accession>A0A1T5FH87</accession>
<dbReference type="STRING" id="439228.SAMN06295920_109197"/>
<sequence length="145" mass="15688">MSLLTETDLAEIGAVLPRLYAAVGWNTAKAPDWDVFRRCCHRQAVLVPMGSGAATPVPLDAFVAGMEGQRASGAIRSFDEVELGHRIEGYGNLASVRSSFVATIDGIDRRGVTFAHLVREEGRWLILAAAWENEREGAPLPADLI</sequence>
<organism evidence="1 2">
    <name type="scientific">Rhizorhabdus histidinilytica</name>
    <dbReference type="NCBI Taxonomy" id="439228"/>
    <lineage>
        <taxon>Bacteria</taxon>
        <taxon>Pseudomonadati</taxon>
        <taxon>Pseudomonadota</taxon>
        <taxon>Alphaproteobacteria</taxon>
        <taxon>Sphingomonadales</taxon>
        <taxon>Sphingomonadaceae</taxon>
        <taxon>Rhizorhabdus</taxon>
    </lineage>
</organism>
<dbReference type="InterPro" id="IPR032710">
    <property type="entry name" value="NTF2-like_dom_sf"/>
</dbReference>
<evidence type="ECO:0008006" key="3">
    <source>
        <dbReference type="Google" id="ProtNLM"/>
    </source>
</evidence>
<dbReference type="SUPFAM" id="SSF54427">
    <property type="entry name" value="NTF2-like"/>
    <property type="match status" value="1"/>
</dbReference>